<feature type="transmembrane region" description="Helical" evidence="1">
    <location>
        <begin position="32"/>
        <end position="51"/>
    </location>
</feature>
<evidence type="ECO:0008006" key="4">
    <source>
        <dbReference type="Google" id="ProtNLM"/>
    </source>
</evidence>
<comment type="caution">
    <text evidence="2">The sequence shown here is derived from an EMBL/GenBank/DDBJ whole genome shotgun (WGS) entry which is preliminary data.</text>
</comment>
<feature type="transmembrane region" description="Helical" evidence="1">
    <location>
        <begin position="100"/>
        <end position="122"/>
    </location>
</feature>
<protein>
    <recommendedName>
        <fullName evidence="4">CvpA family protein</fullName>
    </recommendedName>
</protein>
<keyword evidence="1" id="KW-0472">Membrane</keyword>
<sequence length="182" mass="20749">MVSLNVVFWLLVILFALVGGVRGWAREILVTFAVVLAMFIVTVLERFVPFIRILRENAPETLFWMRAIVLLSLVFFGYQTPNLPRIAQTGKFARERLQDILLGFFLGAVNGFMVWGTLWWFLHNANYPFPIITAPDPNTVMGQEALRLINLLPPEWLMAETGTPIIYFAVAIAFVFVLVVFI</sequence>
<keyword evidence="1" id="KW-0812">Transmembrane</keyword>
<dbReference type="STRING" id="360411.AC812_07585"/>
<evidence type="ECO:0000256" key="1">
    <source>
        <dbReference type="SAM" id="Phobius"/>
    </source>
</evidence>
<dbReference type="EMBL" id="LGHJ01000013">
    <property type="protein sequence ID" value="KPL75834.1"/>
    <property type="molecule type" value="Genomic_DNA"/>
</dbReference>
<dbReference type="AlphaFoldDB" id="A0A0N8GMP0"/>
<accession>A0A0N8GMP0</accession>
<dbReference type="Proteomes" id="UP000050514">
    <property type="component" value="Unassembled WGS sequence"/>
</dbReference>
<dbReference type="OrthoDB" id="162510at2"/>
<keyword evidence="3" id="KW-1185">Reference proteome</keyword>
<keyword evidence="1" id="KW-1133">Transmembrane helix</keyword>
<name>A0A0N8GMP0_9CHLR</name>
<evidence type="ECO:0000313" key="3">
    <source>
        <dbReference type="Proteomes" id="UP000050514"/>
    </source>
</evidence>
<evidence type="ECO:0000313" key="2">
    <source>
        <dbReference type="EMBL" id="KPL75834.1"/>
    </source>
</evidence>
<dbReference type="RefSeq" id="WP_061918133.1">
    <property type="nucleotide sequence ID" value="NZ_DF967971.1"/>
</dbReference>
<feature type="transmembrane region" description="Helical" evidence="1">
    <location>
        <begin position="164"/>
        <end position="181"/>
    </location>
</feature>
<reference evidence="2 3" key="1">
    <citation type="submission" date="2015-07" db="EMBL/GenBank/DDBJ databases">
        <title>Draft genome of Bellilinea caldifistulae DSM 17877.</title>
        <authorList>
            <person name="Hemp J."/>
            <person name="Ward L.M."/>
            <person name="Pace L.A."/>
            <person name="Fischer W.W."/>
        </authorList>
    </citation>
    <scope>NUCLEOTIDE SEQUENCE [LARGE SCALE GENOMIC DNA]</scope>
    <source>
        <strain evidence="2 3">GOMI-1</strain>
    </source>
</reference>
<feature type="transmembrane region" description="Helical" evidence="1">
    <location>
        <begin position="6"/>
        <end position="25"/>
    </location>
</feature>
<feature type="transmembrane region" description="Helical" evidence="1">
    <location>
        <begin position="63"/>
        <end position="79"/>
    </location>
</feature>
<organism evidence="2 3">
    <name type="scientific">Bellilinea caldifistulae</name>
    <dbReference type="NCBI Taxonomy" id="360411"/>
    <lineage>
        <taxon>Bacteria</taxon>
        <taxon>Bacillati</taxon>
        <taxon>Chloroflexota</taxon>
        <taxon>Anaerolineae</taxon>
        <taxon>Anaerolineales</taxon>
        <taxon>Anaerolineaceae</taxon>
        <taxon>Bellilinea</taxon>
    </lineage>
</organism>
<gene>
    <name evidence="2" type="ORF">AC812_07585</name>
</gene>
<proteinExistence type="predicted"/>